<evidence type="ECO:0000313" key="9">
    <source>
        <dbReference type="Proteomes" id="UP000198873"/>
    </source>
</evidence>
<feature type="transmembrane region" description="Helical" evidence="6">
    <location>
        <begin position="122"/>
        <end position="142"/>
    </location>
</feature>
<feature type="coiled-coil region" evidence="4">
    <location>
        <begin position="179"/>
        <end position="213"/>
    </location>
</feature>
<dbReference type="Pfam" id="PF02518">
    <property type="entry name" value="HATPase_c"/>
    <property type="match status" value="1"/>
</dbReference>
<evidence type="ECO:0000256" key="3">
    <source>
        <dbReference type="ARBA" id="ARBA00023012"/>
    </source>
</evidence>
<keyword evidence="1" id="KW-0808">Transferase</keyword>
<name>A0A1I6QID6_9ACTN</name>
<dbReference type="PANTHER" id="PTHR24421">
    <property type="entry name" value="NITRATE/NITRITE SENSOR PROTEIN NARX-RELATED"/>
    <property type="match status" value="1"/>
</dbReference>
<evidence type="ECO:0000256" key="1">
    <source>
        <dbReference type="ARBA" id="ARBA00022679"/>
    </source>
</evidence>
<keyword evidence="6" id="KW-0812">Transmembrane</keyword>
<keyword evidence="4" id="KW-0175">Coiled coil</keyword>
<dbReference type="STRING" id="1176198.SAMN05444716_10252"/>
<dbReference type="GO" id="GO:0016020">
    <property type="term" value="C:membrane"/>
    <property type="evidence" value="ECO:0007669"/>
    <property type="project" value="InterPro"/>
</dbReference>
<dbReference type="AlphaFoldDB" id="A0A1I6QID6"/>
<evidence type="ECO:0000256" key="6">
    <source>
        <dbReference type="SAM" id="Phobius"/>
    </source>
</evidence>
<sequence>MRKGGAVSRLTVEESWQRWYRWAPYGTLGLSSLLAVLTYGVITTTRGMYAGAGLLAAALALQLWRGRTERRGDPPVAVSGQVYFWTRTALAFAFNWVNPVFGIYAVLGYFDADRLLPRRAVRAGLLTTAVIMAGSNTGGFPLRSGMTWAMFAGLFALHGSLTLLFGHLAGREEERSRARAATIAELERTNTRLEQALRDNAALQNMLVVQAREAGVTQERQRLAAEIHDTIAQGLTGIITQLQAATATTDETTSRAHVARAATLARASLGEARRSVQNLGPGALEHHSLPEALKKAVDGWTEEFAVPATFTITGTVEPLHEEVEATLLRIAQEALANAGRHAEAGRVGVTLSYMDDEVTLDVRDDGRGFEPAAPRSPGRTGGFGLGGMRARAARLAGTVDVESEPGQGTAVSARVPLVRHG</sequence>
<dbReference type="CDD" id="cd16917">
    <property type="entry name" value="HATPase_UhpB-NarQ-NarX-like"/>
    <property type="match status" value="1"/>
</dbReference>
<dbReference type="SUPFAM" id="SSF55874">
    <property type="entry name" value="ATPase domain of HSP90 chaperone/DNA topoisomerase II/histidine kinase"/>
    <property type="match status" value="1"/>
</dbReference>
<dbReference type="Gene3D" id="3.30.565.10">
    <property type="entry name" value="Histidine kinase-like ATPase, C-terminal domain"/>
    <property type="match status" value="1"/>
</dbReference>
<evidence type="ECO:0000313" key="8">
    <source>
        <dbReference type="EMBL" id="SFS52194.1"/>
    </source>
</evidence>
<evidence type="ECO:0000256" key="2">
    <source>
        <dbReference type="ARBA" id="ARBA00022777"/>
    </source>
</evidence>
<accession>A0A1I6QID6</accession>
<dbReference type="InterPro" id="IPR003594">
    <property type="entry name" value="HATPase_dom"/>
</dbReference>
<organism evidence="8 9">
    <name type="scientific">Streptomyces harbinensis</name>
    <dbReference type="NCBI Taxonomy" id="1176198"/>
    <lineage>
        <taxon>Bacteria</taxon>
        <taxon>Bacillati</taxon>
        <taxon>Actinomycetota</taxon>
        <taxon>Actinomycetes</taxon>
        <taxon>Kitasatosporales</taxon>
        <taxon>Streptomycetaceae</taxon>
        <taxon>Streptomyces</taxon>
    </lineage>
</organism>
<feature type="region of interest" description="Disordered" evidence="5">
    <location>
        <begin position="365"/>
        <end position="384"/>
    </location>
</feature>
<feature type="region of interest" description="Disordered" evidence="5">
    <location>
        <begin position="398"/>
        <end position="421"/>
    </location>
</feature>
<feature type="transmembrane region" description="Helical" evidence="6">
    <location>
        <begin position="148"/>
        <end position="169"/>
    </location>
</feature>
<dbReference type="InterPro" id="IPR036890">
    <property type="entry name" value="HATPase_C_sf"/>
</dbReference>
<proteinExistence type="predicted"/>
<evidence type="ECO:0000256" key="4">
    <source>
        <dbReference type="SAM" id="Coils"/>
    </source>
</evidence>
<dbReference type="GO" id="GO:0046983">
    <property type="term" value="F:protein dimerization activity"/>
    <property type="evidence" value="ECO:0007669"/>
    <property type="project" value="InterPro"/>
</dbReference>
<dbReference type="InterPro" id="IPR011712">
    <property type="entry name" value="Sig_transdc_His_kin_sub3_dim/P"/>
</dbReference>
<dbReference type="SMART" id="SM00387">
    <property type="entry name" value="HATPase_c"/>
    <property type="match status" value="1"/>
</dbReference>
<feature type="transmembrane region" description="Helical" evidence="6">
    <location>
        <begin position="84"/>
        <end position="110"/>
    </location>
</feature>
<dbReference type="InterPro" id="IPR050482">
    <property type="entry name" value="Sensor_HK_TwoCompSys"/>
</dbReference>
<feature type="domain" description="Histidine kinase" evidence="7">
    <location>
        <begin position="327"/>
        <end position="419"/>
    </location>
</feature>
<keyword evidence="6" id="KW-1133">Transmembrane helix</keyword>
<evidence type="ECO:0000259" key="7">
    <source>
        <dbReference type="PROSITE" id="PS50109"/>
    </source>
</evidence>
<dbReference type="InterPro" id="IPR005467">
    <property type="entry name" value="His_kinase_dom"/>
</dbReference>
<protein>
    <submittedName>
        <fullName evidence="8">Signal transduction histidine kinase</fullName>
    </submittedName>
</protein>
<evidence type="ECO:0000256" key="5">
    <source>
        <dbReference type="SAM" id="MobiDB-lite"/>
    </source>
</evidence>
<dbReference type="Gene3D" id="1.20.5.1930">
    <property type="match status" value="1"/>
</dbReference>
<dbReference type="PROSITE" id="PS50109">
    <property type="entry name" value="HIS_KIN"/>
    <property type="match status" value="1"/>
</dbReference>
<dbReference type="GO" id="GO:0000155">
    <property type="term" value="F:phosphorelay sensor kinase activity"/>
    <property type="evidence" value="ECO:0007669"/>
    <property type="project" value="InterPro"/>
</dbReference>
<reference evidence="9" key="1">
    <citation type="submission" date="2016-10" db="EMBL/GenBank/DDBJ databases">
        <authorList>
            <person name="Varghese N."/>
            <person name="Submissions S."/>
        </authorList>
    </citation>
    <scope>NUCLEOTIDE SEQUENCE [LARGE SCALE GENOMIC DNA]</scope>
    <source>
        <strain evidence="9">CGMCC 4.7047</strain>
    </source>
</reference>
<keyword evidence="9" id="KW-1185">Reference proteome</keyword>
<dbReference type="PANTHER" id="PTHR24421:SF62">
    <property type="entry name" value="SENSORY TRANSDUCTION HISTIDINE KINASE"/>
    <property type="match status" value="1"/>
</dbReference>
<keyword evidence="6" id="KW-0472">Membrane</keyword>
<dbReference type="Proteomes" id="UP000198873">
    <property type="component" value="Unassembled WGS sequence"/>
</dbReference>
<keyword evidence="2 8" id="KW-0418">Kinase</keyword>
<keyword evidence="3" id="KW-0902">Two-component regulatory system</keyword>
<gene>
    <name evidence="8" type="ORF">SAMN05444716_10252</name>
</gene>
<dbReference type="EMBL" id="FPAB01000002">
    <property type="protein sequence ID" value="SFS52194.1"/>
    <property type="molecule type" value="Genomic_DNA"/>
</dbReference>
<dbReference type="Pfam" id="PF07730">
    <property type="entry name" value="HisKA_3"/>
    <property type="match status" value="1"/>
</dbReference>
<feature type="transmembrane region" description="Helical" evidence="6">
    <location>
        <begin position="22"/>
        <end position="42"/>
    </location>
</feature>